<gene>
    <name evidence="3" type="ORF">IPV69_06095</name>
</gene>
<dbReference type="GO" id="GO:0042597">
    <property type="term" value="C:periplasmic space"/>
    <property type="evidence" value="ECO:0007669"/>
    <property type="project" value="UniProtKB-SubCell"/>
</dbReference>
<dbReference type="PANTHER" id="PTHR43649">
    <property type="entry name" value="ARABINOSE-BINDING PROTEIN-RELATED"/>
    <property type="match status" value="1"/>
</dbReference>
<proteinExistence type="inferred from homology"/>
<evidence type="ECO:0000256" key="1">
    <source>
        <dbReference type="ARBA" id="ARBA00004418"/>
    </source>
</evidence>
<evidence type="ECO:0000313" key="4">
    <source>
        <dbReference type="Proteomes" id="UP000593765"/>
    </source>
</evidence>
<evidence type="ECO:0000313" key="3">
    <source>
        <dbReference type="EMBL" id="QOV90930.1"/>
    </source>
</evidence>
<dbReference type="RefSeq" id="WP_206294035.1">
    <property type="nucleotide sequence ID" value="NZ_CP063458.1"/>
</dbReference>
<dbReference type="SUPFAM" id="SSF53850">
    <property type="entry name" value="Periplasmic binding protein-like II"/>
    <property type="match status" value="1"/>
</dbReference>
<keyword evidence="4" id="KW-1185">Reference proteome</keyword>
<comment type="similarity">
    <text evidence="2">Belongs to the bacterial solute-binding protein 1 family.</text>
</comment>
<dbReference type="KEGG" id="hbs:IPV69_06095"/>
<dbReference type="EMBL" id="CP063458">
    <property type="protein sequence ID" value="QOV90930.1"/>
    <property type="molecule type" value="Genomic_DNA"/>
</dbReference>
<dbReference type="Gene3D" id="3.40.190.10">
    <property type="entry name" value="Periplasmic binding protein-like II"/>
    <property type="match status" value="1"/>
</dbReference>
<sequence length="468" mass="50757">MGFHLGRPVFAMIALTLCGGVAIWLRPATTAPAAQVWTFAQAHADVYQSLAPGLEQQLGGTLAVRLIPNNALNVRLVSLLMADRSGDDLPDVVEIRQDAIGRYLGPPAGQIGLLPLNRFLERANPGGIGVRLQERRLLPYTKDGQVFGIPRDVHPVTLSYRADLFAEAGVDLETPSPGLDHVSWADFQQRCMKFQAYWRDRGVRDRWALDLFSANADLLAALLLQRGVNLIDSDGRARLTDPIVVDALLFYCSMVAGPGRISTDSVASGRNVWSKDLEAGVICALVTPDWRLADLRSAAPGLSGKWRMIRLPKFSPADAPTTTWGGTMIAIPRRCRDPEKSWRVIEALYLSDAAAAAQIRAVGILPATTLAREAMSLLEKPDPYFRGPPPLRFYADLGPQIPSQVLTADTAFATAALGYVLSQTVAAVGKGASAADPAFRATVLEWLAARQTDVERQIRHGRLAVTAE</sequence>
<reference evidence="3 4" key="1">
    <citation type="submission" date="2020-10" db="EMBL/GenBank/DDBJ databases">
        <title>Wide distribution of Phycisphaera-like planctomycetes from WD2101 soil group in peatlands and genome analysis of the first cultivated representative.</title>
        <authorList>
            <person name="Dedysh S.N."/>
            <person name="Beletsky A.V."/>
            <person name="Ivanova A."/>
            <person name="Kulichevskaya I.S."/>
            <person name="Suzina N.E."/>
            <person name="Philippov D.A."/>
            <person name="Rakitin A.L."/>
            <person name="Mardanov A.V."/>
            <person name="Ravin N.V."/>
        </authorList>
    </citation>
    <scope>NUCLEOTIDE SEQUENCE [LARGE SCALE GENOMIC DNA]</scope>
    <source>
        <strain evidence="3 4">M1803</strain>
    </source>
</reference>
<dbReference type="InterPro" id="IPR050490">
    <property type="entry name" value="Bact_solute-bd_prot1"/>
</dbReference>
<name>A0A7M2X2E9_9BACT</name>
<comment type="subcellular location">
    <subcellularLocation>
        <location evidence="1">Periplasm</location>
    </subcellularLocation>
</comment>
<dbReference type="AlphaFoldDB" id="A0A7M2X2E9"/>
<dbReference type="Proteomes" id="UP000593765">
    <property type="component" value="Chromosome"/>
</dbReference>
<dbReference type="PANTHER" id="PTHR43649:SF12">
    <property type="entry name" value="DIACETYLCHITOBIOSE BINDING PROTEIN DASA"/>
    <property type="match status" value="1"/>
</dbReference>
<protein>
    <submittedName>
        <fullName evidence="3">Extracellular solute-binding protein</fullName>
    </submittedName>
</protein>
<dbReference type="InterPro" id="IPR006059">
    <property type="entry name" value="SBP"/>
</dbReference>
<evidence type="ECO:0000256" key="2">
    <source>
        <dbReference type="ARBA" id="ARBA00008520"/>
    </source>
</evidence>
<dbReference type="Pfam" id="PF13416">
    <property type="entry name" value="SBP_bac_8"/>
    <property type="match status" value="1"/>
</dbReference>
<organism evidence="3 4">
    <name type="scientific">Humisphaera borealis</name>
    <dbReference type="NCBI Taxonomy" id="2807512"/>
    <lineage>
        <taxon>Bacteria</taxon>
        <taxon>Pseudomonadati</taxon>
        <taxon>Planctomycetota</taxon>
        <taxon>Phycisphaerae</taxon>
        <taxon>Tepidisphaerales</taxon>
        <taxon>Tepidisphaeraceae</taxon>
        <taxon>Humisphaera</taxon>
    </lineage>
</organism>
<accession>A0A7M2X2E9</accession>